<proteinExistence type="predicted"/>
<gene>
    <name evidence="3" type="ORF">NliqN6_1261</name>
</gene>
<dbReference type="AlphaFoldDB" id="A0A8H3TRC5"/>
<feature type="compositionally biased region" description="Polar residues" evidence="1">
    <location>
        <begin position="200"/>
        <end position="217"/>
    </location>
</feature>
<evidence type="ECO:0000313" key="3">
    <source>
        <dbReference type="EMBL" id="GHJ84859.1"/>
    </source>
</evidence>
<dbReference type="InterPro" id="IPR042771">
    <property type="entry name" value="GTF3C6-like"/>
</dbReference>
<accession>A0A8H3TRC5</accession>
<protein>
    <recommendedName>
        <fullName evidence="2">Transcription factor TFIIIC triple barrel domain-containing protein</fullName>
    </recommendedName>
</protein>
<feature type="compositionally biased region" description="Basic residues" evidence="1">
    <location>
        <begin position="341"/>
        <end position="355"/>
    </location>
</feature>
<dbReference type="GO" id="GO:0006383">
    <property type="term" value="P:transcription by RNA polymerase III"/>
    <property type="evidence" value="ECO:0007669"/>
    <property type="project" value="InterPro"/>
</dbReference>
<sequence length="419" mass="44589">MVLENGYVTGSLFGSGWKHVQEWPHAGPSRLQGEPEQPVGDDDEYEDVEEEIYVTLDLGPNADPMTLGTGTEYQLIGLDTPTPYLKIGNDVFRGTPQQLIGSEIITKDTRDPLNPIKHSHPPIAYTHHRISFEPVKLSAHPTEPAPPLKDRPAMFARDAEPVAKPPTTKTKGRQRSAAQLSLLSSQQADAPEQPVVPNSRGPSSPISTPAKTATQSKRGPGTGGAKSDNASRANPLSSHFEIPQHGEIAADGIPRIDGEKLVKKGRRRKYKAVADPETSEAAASSPVASSGLMPLDEPDASSQPTPSSPTDASSLPLPLPYGSAQRVLLPDAPHGYTKFGLPRRKPGPAKGRKKAATVAREAGGVMSMLTGKLPGGEEMEGQTARAMAGDEERMEVDAEENQTPAGEPDGDHDIDPALL</sequence>
<feature type="compositionally biased region" description="Low complexity" evidence="1">
    <location>
        <begin position="275"/>
        <end position="290"/>
    </location>
</feature>
<feature type="compositionally biased region" description="Basic and acidic residues" evidence="1">
    <location>
        <begin position="409"/>
        <end position="419"/>
    </location>
</feature>
<dbReference type="InterPro" id="IPR019481">
    <property type="entry name" value="TFIIIC_triple_barrel"/>
</dbReference>
<dbReference type="EMBL" id="BLZA01000009">
    <property type="protein sequence ID" value="GHJ84859.1"/>
    <property type="molecule type" value="Genomic_DNA"/>
</dbReference>
<dbReference type="OrthoDB" id="1877767at2759"/>
<reference evidence="3" key="1">
    <citation type="submission" date="2020-07" db="EMBL/GenBank/DDBJ databases">
        <title>Draft Genome Sequence of a Deep-Sea Yeast, Naganishia (Cryptococcus) liquefaciens strain N6.</title>
        <authorList>
            <person name="Han Y.W."/>
            <person name="Kajitani R."/>
            <person name="Morimoto H."/>
            <person name="Parhat M."/>
            <person name="Tsubouchi H."/>
            <person name="Bakenova O."/>
            <person name="Ogata M."/>
            <person name="Argunhan B."/>
            <person name="Aoki R."/>
            <person name="Kajiwara S."/>
            <person name="Itoh T."/>
            <person name="Iwasaki H."/>
        </authorList>
    </citation>
    <scope>NUCLEOTIDE SEQUENCE</scope>
    <source>
        <strain evidence="3">N6</strain>
    </source>
</reference>
<name>A0A8H3TRC5_9TREE</name>
<dbReference type="Gene3D" id="2.60.40.4370">
    <property type="match status" value="1"/>
</dbReference>
<feature type="compositionally biased region" description="Polar residues" evidence="1">
    <location>
        <begin position="228"/>
        <end position="237"/>
    </location>
</feature>
<dbReference type="Pfam" id="PF10419">
    <property type="entry name" value="TFIIIC_sub6"/>
    <property type="match status" value="1"/>
</dbReference>
<evidence type="ECO:0000259" key="2">
    <source>
        <dbReference type="Pfam" id="PF10419"/>
    </source>
</evidence>
<dbReference type="PANTHER" id="PTHR21860">
    <property type="entry name" value="TRANSCRIPTION INITIATION FACTOR IIIC TFIIIC , POLYPEPTIDE 6-RELATED"/>
    <property type="match status" value="1"/>
</dbReference>
<keyword evidence="4" id="KW-1185">Reference proteome</keyword>
<evidence type="ECO:0000256" key="1">
    <source>
        <dbReference type="SAM" id="MobiDB-lite"/>
    </source>
</evidence>
<dbReference type="Proteomes" id="UP000620104">
    <property type="component" value="Unassembled WGS sequence"/>
</dbReference>
<dbReference type="PANTHER" id="PTHR21860:SF2">
    <property type="entry name" value="GENERAL TRANSCRIPTION FACTOR 3C POLYPEPTIDE 6"/>
    <property type="match status" value="1"/>
</dbReference>
<feature type="domain" description="Transcription factor TFIIIC triple barrel" evidence="2">
    <location>
        <begin position="49"/>
        <end position="137"/>
    </location>
</feature>
<feature type="compositionally biased region" description="Low complexity" evidence="1">
    <location>
        <begin position="176"/>
        <end position="188"/>
    </location>
</feature>
<feature type="compositionally biased region" description="Polar residues" evidence="1">
    <location>
        <begin position="300"/>
        <end position="313"/>
    </location>
</feature>
<organism evidence="3 4">
    <name type="scientific">Naganishia liquefaciens</name>
    <dbReference type="NCBI Taxonomy" id="104408"/>
    <lineage>
        <taxon>Eukaryota</taxon>
        <taxon>Fungi</taxon>
        <taxon>Dikarya</taxon>
        <taxon>Basidiomycota</taxon>
        <taxon>Agaricomycotina</taxon>
        <taxon>Tremellomycetes</taxon>
        <taxon>Filobasidiales</taxon>
        <taxon>Filobasidiaceae</taxon>
        <taxon>Naganishia</taxon>
    </lineage>
</organism>
<feature type="region of interest" description="Disordered" evidence="1">
    <location>
        <begin position="162"/>
        <end position="419"/>
    </location>
</feature>
<comment type="caution">
    <text evidence="3">The sequence shown here is derived from an EMBL/GenBank/DDBJ whole genome shotgun (WGS) entry which is preliminary data.</text>
</comment>
<dbReference type="GO" id="GO:0000127">
    <property type="term" value="C:transcription factor TFIIIC complex"/>
    <property type="evidence" value="ECO:0007669"/>
    <property type="project" value="TreeGrafter"/>
</dbReference>
<evidence type="ECO:0000313" key="4">
    <source>
        <dbReference type="Proteomes" id="UP000620104"/>
    </source>
</evidence>